<reference evidence="5" key="1">
    <citation type="submission" date="2024-06" db="EMBL/GenBank/DDBJ databases">
        <title>Multi-omics analyses provide insights into the biosynthesis of the anticancer antibiotic pleurotin in Hohenbuehelia grisea.</title>
        <authorList>
            <person name="Weaver J.A."/>
            <person name="Alberti F."/>
        </authorList>
    </citation>
    <scope>NUCLEOTIDE SEQUENCE [LARGE SCALE GENOMIC DNA]</scope>
    <source>
        <strain evidence="5">T-177</strain>
    </source>
</reference>
<evidence type="ECO:0000256" key="1">
    <source>
        <dbReference type="SAM" id="MobiDB-lite"/>
    </source>
</evidence>
<organism evidence="4 5">
    <name type="scientific">Hohenbuehelia grisea</name>
    <dbReference type="NCBI Taxonomy" id="104357"/>
    <lineage>
        <taxon>Eukaryota</taxon>
        <taxon>Fungi</taxon>
        <taxon>Dikarya</taxon>
        <taxon>Basidiomycota</taxon>
        <taxon>Agaricomycotina</taxon>
        <taxon>Agaricomycetes</taxon>
        <taxon>Agaricomycetidae</taxon>
        <taxon>Agaricales</taxon>
        <taxon>Pleurotineae</taxon>
        <taxon>Pleurotaceae</taxon>
        <taxon>Hohenbuehelia</taxon>
    </lineage>
</organism>
<dbReference type="SUPFAM" id="SSF50370">
    <property type="entry name" value="Ricin B-like lectins"/>
    <property type="match status" value="1"/>
</dbReference>
<dbReference type="Pfam" id="PF00652">
    <property type="entry name" value="Ricin_B_lectin"/>
    <property type="match status" value="1"/>
</dbReference>
<dbReference type="SMART" id="SM00458">
    <property type="entry name" value="RICIN"/>
    <property type="match status" value="1"/>
</dbReference>
<sequence>MPRFLRSVTLATSAFALLPVALAGNANVTLVNKCEESLPIFINGKFSGKLAPHGGSGTGGLSKHDKVGIWTSAAGGSQNGVGSSQVYFRPKDSYYFTRIDGDNFNVAISVKPNRQHENGLCAEIKCNDENCSSAYRSLPESLPEVGDKAIGDKAPAPPLFRCPEATDYTVTFCPDSAPPPLPSAAIPPSPPTPSPKPRKPAHHNFRKLHPNGKNDKCIEYRGEFPSNGAPVQIFDCDKSKNKNNAQLWELKEGRTSVKVAGTNFCLDATDGLDDGAKLQIWECNDKPQQRWFYTQDKRLALDGRFHDRKLLDGPALRRLKKSGKQGKGLCLDLTDKKFDNENRIQVWKCTDHNENQIWTL</sequence>
<keyword evidence="2" id="KW-0732">Signal</keyword>
<evidence type="ECO:0000313" key="5">
    <source>
        <dbReference type="Proteomes" id="UP001556367"/>
    </source>
</evidence>
<dbReference type="Gene3D" id="2.80.10.50">
    <property type="match status" value="2"/>
</dbReference>
<dbReference type="Proteomes" id="UP001556367">
    <property type="component" value="Unassembled WGS sequence"/>
</dbReference>
<feature type="region of interest" description="Disordered" evidence="1">
    <location>
        <begin position="179"/>
        <end position="214"/>
    </location>
</feature>
<dbReference type="EMBL" id="JASNQZ010000011">
    <property type="protein sequence ID" value="KAL0952159.1"/>
    <property type="molecule type" value="Genomic_DNA"/>
</dbReference>
<proteinExistence type="predicted"/>
<feature type="compositionally biased region" description="Basic residues" evidence="1">
    <location>
        <begin position="196"/>
        <end position="210"/>
    </location>
</feature>
<dbReference type="SUPFAM" id="SSF49870">
    <property type="entry name" value="Osmotin, thaumatin-like protein"/>
    <property type="match status" value="1"/>
</dbReference>
<feature type="domain" description="Ricin B lectin" evidence="3">
    <location>
        <begin position="205"/>
        <end position="360"/>
    </location>
</feature>
<name>A0ABR3J941_9AGAR</name>
<dbReference type="InterPro" id="IPR035992">
    <property type="entry name" value="Ricin_B-like_lectins"/>
</dbReference>
<dbReference type="PROSITE" id="PS50231">
    <property type="entry name" value="RICIN_B_LECTIN"/>
    <property type="match status" value="1"/>
</dbReference>
<dbReference type="InterPro" id="IPR000772">
    <property type="entry name" value="Ricin_B_lectin"/>
</dbReference>
<gene>
    <name evidence="4" type="ORF">HGRIS_008775</name>
</gene>
<dbReference type="CDD" id="cd00161">
    <property type="entry name" value="beta-trefoil_Ricin-like"/>
    <property type="match status" value="1"/>
</dbReference>
<keyword evidence="5" id="KW-1185">Reference proteome</keyword>
<feature type="compositionally biased region" description="Pro residues" evidence="1">
    <location>
        <begin position="179"/>
        <end position="195"/>
    </location>
</feature>
<evidence type="ECO:0000313" key="4">
    <source>
        <dbReference type="EMBL" id="KAL0952159.1"/>
    </source>
</evidence>
<feature type="signal peptide" evidence="2">
    <location>
        <begin position="1"/>
        <end position="23"/>
    </location>
</feature>
<evidence type="ECO:0000256" key="2">
    <source>
        <dbReference type="SAM" id="SignalP"/>
    </source>
</evidence>
<accession>A0ABR3J941</accession>
<feature type="chain" id="PRO_5046381752" description="Ricin B lectin domain-containing protein" evidence="2">
    <location>
        <begin position="24"/>
        <end position="360"/>
    </location>
</feature>
<evidence type="ECO:0000259" key="3">
    <source>
        <dbReference type="SMART" id="SM00458"/>
    </source>
</evidence>
<comment type="caution">
    <text evidence="4">The sequence shown here is derived from an EMBL/GenBank/DDBJ whole genome shotgun (WGS) entry which is preliminary data.</text>
</comment>
<protein>
    <recommendedName>
        <fullName evidence="3">Ricin B lectin domain-containing protein</fullName>
    </recommendedName>
</protein>
<dbReference type="InterPro" id="IPR037176">
    <property type="entry name" value="Osmotin/thaumatin-like_sf"/>
</dbReference>